<dbReference type="PANTHER" id="PTHR42832:SF3">
    <property type="entry name" value="L-GLUTAMINE--4-(METHYLSULFANYL)-2-OXOBUTANOATE AMINOTRANSFERASE"/>
    <property type="match status" value="1"/>
</dbReference>
<dbReference type="Proteomes" id="UP000184295">
    <property type="component" value="Unassembled WGS sequence"/>
</dbReference>
<dbReference type="EMBL" id="FQUL01000006">
    <property type="protein sequence ID" value="SHE46750.1"/>
    <property type="molecule type" value="Genomic_DNA"/>
</dbReference>
<dbReference type="OrthoDB" id="9813612at2"/>
<dbReference type="InterPro" id="IPR015422">
    <property type="entry name" value="PyrdxlP-dep_Trfase_small"/>
</dbReference>
<organism evidence="6 7">
    <name type="scientific">Ferrithrix thermotolerans DSM 19514</name>
    <dbReference type="NCBI Taxonomy" id="1121881"/>
    <lineage>
        <taxon>Bacteria</taxon>
        <taxon>Bacillati</taxon>
        <taxon>Actinomycetota</taxon>
        <taxon>Acidimicrobiia</taxon>
        <taxon>Acidimicrobiales</taxon>
        <taxon>Acidimicrobiaceae</taxon>
        <taxon>Ferrithrix</taxon>
    </lineage>
</organism>
<dbReference type="GO" id="GO:0030170">
    <property type="term" value="F:pyridoxal phosphate binding"/>
    <property type="evidence" value="ECO:0007669"/>
    <property type="project" value="InterPro"/>
</dbReference>
<dbReference type="STRING" id="1121881.SAMN02745225_00699"/>
<keyword evidence="3 4" id="KW-0808">Transferase</keyword>
<protein>
    <recommendedName>
        <fullName evidence="4">Aminotransferase</fullName>
        <ecNumber evidence="4">2.6.1.-</ecNumber>
    </recommendedName>
</protein>
<reference evidence="7" key="1">
    <citation type="submission" date="2016-11" db="EMBL/GenBank/DDBJ databases">
        <authorList>
            <person name="Varghese N."/>
            <person name="Submissions S."/>
        </authorList>
    </citation>
    <scope>NUCLEOTIDE SEQUENCE [LARGE SCALE GENOMIC DNA]</scope>
    <source>
        <strain evidence="7">DSM 19514</strain>
    </source>
</reference>
<feature type="domain" description="Aminotransferase class I/classII large" evidence="5">
    <location>
        <begin position="34"/>
        <end position="374"/>
    </location>
</feature>
<dbReference type="AlphaFoldDB" id="A0A1M4TQG0"/>
<dbReference type="GO" id="GO:0008483">
    <property type="term" value="F:transaminase activity"/>
    <property type="evidence" value="ECO:0007669"/>
    <property type="project" value="UniProtKB-KW"/>
</dbReference>
<dbReference type="InterPro" id="IPR004839">
    <property type="entry name" value="Aminotransferase_I/II_large"/>
</dbReference>
<comment type="similarity">
    <text evidence="4">Belongs to the class-I pyridoxal-phosphate-dependent aminotransferase family.</text>
</comment>
<dbReference type="InterPro" id="IPR015421">
    <property type="entry name" value="PyrdxlP-dep_Trfase_major"/>
</dbReference>
<keyword evidence="7" id="KW-1185">Reference proteome</keyword>
<dbReference type="CDD" id="cd00609">
    <property type="entry name" value="AAT_like"/>
    <property type="match status" value="1"/>
</dbReference>
<name>A0A1M4TQG0_9ACTN</name>
<dbReference type="RefSeq" id="WP_072788763.1">
    <property type="nucleotide sequence ID" value="NZ_FQUL01000006.1"/>
</dbReference>
<dbReference type="Gene3D" id="3.40.640.10">
    <property type="entry name" value="Type I PLP-dependent aspartate aminotransferase-like (Major domain)"/>
    <property type="match status" value="1"/>
</dbReference>
<evidence type="ECO:0000256" key="1">
    <source>
        <dbReference type="ARBA" id="ARBA00001933"/>
    </source>
</evidence>
<dbReference type="InterPro" id="IPR004838">
    <property type="entry name" value="NHTrfase_class1_PyrdxlP-BS"/>
</dbReference>
<accession>A0A1M4TQG0</accession>
<sequence>MYFRSESSTGFKLPPYPYDLLNGIKASARTLFDEVVDLSIGTPVDPPPLFVPSALATSGKERSYPPSFGTLQLRSSASAWMKRTFGVEIDPSSIGATLGSKEFIVSLPRYLRLINPNKNTVLFPQISYPSYEMGALLAGCVPFKVPQDESGLLLLDSLPESVVEDSALLWLNLPSNPTGKNAGMREALAWASKHGVVVASDECYADFTWDGRAKSALEFGTRAVLAVHSLSKRSNMAGLRVGTYSGDPELVEYISEVRKHSGMMVPGPIQDAAAGALMDDGHVMTQRSRYLERLQIMSEALGRIGLEAPLPEGGFYLWTKAPAGAFVSGFDFANWLAKAGGFVSSPGELYGADGVCVRIAMVATTETIKVLAHRVQDVRI</sequence>
<dbReference type="InterPro" id="IPR050881">
    <property type="entry name" value="LL-DAP_aminotransferase"/>
</dbReference>
<evidence type="ECO:0000313" key="6">
    <source>
        <dbReference type="EMBL" id="SHE46750.1"/>
    </source>
</evidence>
<dbReference type="PANTHER" id="PTHR42832">
    <property type="entry name" value="AMINO ACID AMINOTRANSFERASE"/>
    <property type="match status" value="1"/>
</dbReference>
<evidence type="ECO:0000256" key="2">
    <source>
        <dbReference type="ARBA" id="ARBA00022576"/>
    </source>
</evidence>
<dbReference type="Gene3D" id="3.90.1150.10">
    <property type="entry name" value="Aspartate Aminotransferase, domain 1"/>
    <property type="match status" value="1"/>
</dbReference>
<comment type="cofactor">
    <cofactor evidence="1 4">
        <name>pyridoxal 5'-phosphate</name>
        <dbReference type="ChEBI" id="CHEBI:597326"/>
    </cofactor>
</comment>
<evidence type="ECO:0000313" key="7">
    <source>
        <dbReference type="Proteomes" id="UP000184295"/>
    </source>
</evidence>
<gene>
    <name evidence="6" type="ORF">SAMN02745225_00699</name>
</gene>
<dbReference type="EC" id="2.6.1.-" evidence="4"/>
<dbReference type="Pfam" id="PF00155">
    <property type="entry name" value="Aminotran_1_2"/>
    <property type="match status" value="1"/>
</dbReference>
<dbReference type="PROSITE" id="PS00105">
    <property type="entry name" value="AA_TRANSFER_CLASS_1"/>
    <property type="match status" value="1"/>
</dbReference>
<proteinExistence type="inferred from homology"/>
<evidence type="ECO:0000259" key="5">
    <source>
        <dbReference type="Pfam" id="PF00155"/>
    </source>
</evidence>
<keyword evidence="2 4" id="KW-0032">Aminotransferase</keyword>
<dbReference type="InterPro" id="IPR015424">
    <property type="entry name" value="PyrdxlP-dep_Trfase"/>
</dbReference>
<evidence type="ECO:0000256" key="3">
    <source>
        <dbReference type="ARBA" id="ARBA00022679"/>
    </source>
</evidence>
<evidence type="ECO:0000256" key="4">
    <source>
        <dbReference type="RuleBase" id="RU000481"/>
    </source>
</evidence>
<dbReference type="SUPFAM" id="SSF53383">
    <property type="entry name" value="PLP-dependent transferases"/>
    <property type="match status" value="1"/>
</dbReference>